<dbReference type="Pfam" id="PF00059">
    <property type="entry name" value="Lectin_C"/>
    <property type="match status" value="1"/>
</dbReference>
<reference evidence="4 5" key="1">
    <citation type="submission" date="2022-05" db="EMBL/GenBank/DDBJ databases">
        <authorList>
            <consortium name="Genoscope - CEA"/>
            <person name="William W."/>
        </authorList>
    </citation>
    <scope>NUCLEOTIDE SEQUENCE [LARGE SCALE GENOMIC DNA]</scope>
</reference>
<dbReference type="PROSITE" id="PS51412">
    <property type="entry name" value="MACPF_2"/>
    <property type="match status" value="1"/>
</dbReference>
<feature type="domain" description="C-type lectin" evidence="2">
    <location>
        <begin position="632"/>
        <end position="726"/>
    </location>
</feature>
<evidence type="ECO:0000313" key="4">
    <source>
        <dbReference type="EMBL" id="CAH3020789.1"/>
    </source>
</evidence>
<keyword evidence="1" id="KW-0732">Signal</keyword>
<evidence type="ECO:0000256" key="1">
    <source>
        <dbReference type="SAM" id="SignalP"/>
    </source>
</evidence>
<feature type="domain" description="MACPF" evidence="3">
    <location>
        <begin position="49"/>
        <end position="373"/>
    </location>
</feature>
<evidence type="ECO:0000313" key="5">
    <source>
        <dbReference type="Proteomes" id="UP001159427"/>
    </source>
</evidence>
<dbReference type="InterPro" id="IPR016187">
    <property type="entry name" value="CTDL_fold"/>
</dbReference>
<dbReference type="SMART" id="SM00034">
    <property type="entry name" value="CLECT"/>
    <property type="match status" value="1"/>
</dbReference>
<organism evidence="4 5">
    <name type="scientific">Porites evermanni</name>
    <dbReference type="NCBI Taxonomy" id="104178"/>
    <lineage>
        <taxon>Eukaryota</taxon>
        <taxon>Metazoa</taxon>
        <taxon>Cnidaria</taxon>
        <taxon>Anthozoa</taxon>
        <taxon>Hexacorallia</taxon>
        <taxon>Scleractinia</taxon>
        <taxon>Fungiina</taxon>
        <taxon>Poritidae</taxon>
        <taxon>Porites</taxon>
    </lineage>
</organism>
<dbReference type="EMBL" id="CALNXI010000159">
    <property type="protein sequence ID" value="CAH3020789.1"/>
    <property type="molecule type" value="Genomic_DNA"/>
</dbReference>
<evidence type="ECO:0000259" key="2">
    <source>
        <dbReference type="PROSITE" id="PS50041"/>
    </source>
</evidence>
<dbReference type="InterPro" id="IPR020864">
    <property type="entry name" value="MACPF"/>
</dbReference>
<dbReference type="InterPro" id="IPR031569">
    <property type="entry name" value="ApeC"/>
</dbReference>
<protein>
    <submittedName>
        <fullName evidence="4">Uncharacterized protein</fullName>
    </submittedName>
</protein>
<sequence length="736" mass="83121">MSSLSFLGPSLLVFVIIFLWNSSGYALPHEGNFKVTGQEKQLDPVPDPAGEFCQRNKNPAGLGFIGVKYDLLRGNPEGNNALGGVDPGFDKTKKILKLTTEEGDAVPIQICYEERQSCATTKSSKIFGGTKRYQEKLSVDVSAEEYEQMKKSTQSGETVYRDCTEICNKGEARYRLKLVENYQWTLTEEFAADVCGLTVKFRNRKDKKTYFDFLNYWGTHVVVKVVLGTKKITRFRSSLQEFISYASENATNSFSVSGGYAGLKASASVDVNKFEESEESKKDFGEEQLTYNIGGDSLPEPIQVTLMGIEETLTPTFWSNLEELKKKRSCKKMTLTKLGKFLRNMRQAIKQYPKEMHVKRAKDNPMELQLSWPSGYYSLFAATDHTSLTKVCPQGTGFQWRPGSITDQNHIIFTSLPTLMASFKINIKQIGKTGDWENFGGVKYEFCTKTQDPGSQYFSQDWPKGRYCILRKSRNTREPKCPRNFEAASVMWIDELDYGAFEDSLRPPLKKGTYPDGSFESKKHFKIEFCCRQDGFVDNGIHLPLDNPFILMKVQGFPCQKVCGARKGEWSIKTGALDDPFAKESVINGTIKPAGSTSRQAVQLRFCYYAKMESAKFLKFVFVETLVKASTAEKECQSKGGHLASIHSQEENQKIRQMVGSGSMAWIGLKRRTVQNRPWIWTDGTELDFGEWKPDVTDDENFVSISGDDGSWEAKTKDPKLPFVCKVINSCPDENE</sequence>
<accession>A0ABN8LXY9</accession>
<proteinExistence type="predicted"/>
<evidence type="ECO:0000259" key="3">
    <source>
        <dbReference type="PROSITE" id="PS51412"/>
    </source>
</evidence>
<name>A0ABN8LXY9_9CNID</name>
<feature type="chain" id="PRO_5046846164" evidence="1">
    <location>
        <begin position="27"/>
        <end position="736"/>
    </location>
</feature>
<dbReference type="CDD" id="cd00037">
    <property type="entry name" value="CLECT"/>
    <property type="match status" value="1"/>
</dbReference>
<gene>
    <name evidence="4" type="ORF">PEVE_00008620</name>
</gene>
<dbReference type="Pfam" id="PF16977">
    <property type="entry name" value="ApeC"/>
    <property type="match status" value="1"/>
</dbReference>
<dbReference type="Pfam" id="PF01823">
    <property type="entry name" value="MACPF"/>
    <property type="match status" value="1"/>
</dbReference>
<dbReference type="Proteomes" id="UP001159427">
    <property type="component" value="Unassembled WGS sequence"/>
</dbReference>
<dbReference type="InterPro" id="IPR016186">
    <property type="entry name" value="C-type_lectin-like/link_sf"/>
</dbReference>
<dbReference type="SUPFAM" id="SSF56436">
    <property type="entry name" value="C-type lectin-like"/>
    <property type="match status" value="1"/>
</dbReference>
<dbReference type="PROSITE" id="PS50041">
    <property type="entry name" value="C_TYPE_LECTIN_2"/>
    <property type="match status" value="1"/>
</dbReference>
<dbReference type="PANTHER" id="PTHR19324:SF33">
    <property type="entry name" value="MUCIN-5AC"/>
    <property type="match status" value="1"/>
</dbReference>
<dbReference type="InterPro" id="IPR001304">
    <property type="entry name" value="C-type_lectin-like"/>
</dbReference>
<feature type="signal peptide" evidence="1">
    <location>
        <begin position="1"/>
        <end position="26"/>
    </location>
</feature>
<comment type="caution">
    <text evidence="4">The sequence shown here is derived from an EMBL/GenBank/DDBJ whole genome shotgun (WGS) entry which is preliminary data.</text>
</comment>
<keyword evidence="5" id="KW-1185">Reference proteome</keyword>
<dbReference type="Gene3D" id="3.10.100.10">
    <property type="entry name" value="Mannose-Binding Protein A, subunit A"/>
    <property type="match status" value="1"/>
</dbReference>
<dbReference type="PANTHER" id="PTHR19324">
    <property type="entry name" value="PERFORIN-LIKE PROTEIN 1"/>
    <property type="match status" value="1"/>
</dbReference>